<dbReference type="PANTHER" id="PTHR43096:SF58">
    <property type="entry name" value="CHAPERONE DNAJ-DOMAIN SUPERFAMILY PROTEIN"/>
    <property type="match status" value="1"/>
</dbReference>
<dbReference type="PANTHER" id="PTHR43096">
    <property type="entry name" value="DNAJ HOMOLOG 1, MITOCHONDRIAL-RELATED"/>
    <property type="match status" value="1"/>
</dbReference>
<comment type="caution">
    <text evidence="4">The sequence shown here is derived from an EMBL/GenBank/DDBJ whole genome shotgun (WGS) entry which is preliminary data.</text>
</comment>
<feature type="transmembrane region" description="Helical" evidence="2">
    <location>
        <begin position="328"/>
        <end position="347"/>
    </location>
</feature>
<dbReference type="PROSITE" id="PS50076">
    <property type="entry name" value="DNAJ_2"/>
    <property type="match status" value="1"/>
</dbReference>
<feature type="compositionally biased region" description="Low complexity" evidence="1">
    <location>
        <begin position="96"/>
        <end position="158"/>
    </location>
</feature>
<evidence type="ECO:0000313" key="5">
    <source>
        <dbReference type="Proteomes" id="UP000050535"/>
    </source>
</evidence>
<keyword evidence="5" id="KW-1185">Reference proteome</keyword>
<keyword evidence="2" id="KW-0812">Transmembrane</keyword>
<dbReference type="STRING" id="699431.SY89_02142"/>
<evidence type="ECO:0000313" key="4">
    <source>
        <dbReference type="EMBL" id="KPN31397.1"/>
    </source>
</evidence>
<dbReference type="InterPro" id="IPR001623">
    <property type="entry name" value="DnaJ_domain"/>
</dbReference>
<dbReference type="SMR" id="A0A0P7GC00"/>
<dbReference type="InterPro" id="IPR018253">
    <property type="entry name" value="DnaJ_domain_CS"/>
</dbReference>
<dbReference type="GO" id="GO:0051082">
    <property type="term" value="F:unfolded protein binding"/>
    <property type="evidence" value="ECO:0007669"/>
    <property type="project" value="TreeGrafter"/>
</dbReference>
<dbReference type="CDD" id="cd06257">
    <property type="entry name" value="DnaJ"/>
    <property type="match status" value="1"/>
</dbReference>
<proteinExistence type="predicted"/>
<name>A0A0P7GC00_9EURY</name>
<dbReference type="AlphaFoldDB" id="A0A0P7GC00"/>
<dbReference type="GO" id="GO:0042026">
    <property type="term" value="P:protein refolding"/>
    <property type="evidence" value="ECO:0007669"/>
    <property type="project" value="TreeGrafter"/>
</dbReference>
<dbReference type="OrthoDB" id="11397at2157"/>
<gene>
    <name evidence="4" type="ORF">SY89_02142</name>
</gene>
<dbReference type="InterPro" id="IPR036869">
    <property type="entry name" value="J_dom_sf"/>
</dbReference>
<accession>A0A0P7GC00</accession>
<dbReference type="PROSITE" id="PS00636">
    <property type="entry name" value="DNAJ_1"/>
    <property type="match status" value="1"/>
</dbReference>
<dbReference type="EMBL" id="LGUC01000001">
    <property type="protein sequence ID" value="KPN31397.1"/>
    <property type="molecule type" value="Genomic_DNA"/>
</dbReference>
<protein>
    <submittedName>
        <fullName evidence="4">Chaperone protein DnaJ</fullName>
    </submittedName>
</protein>
<feature type="domain" description="J" evidence="3">
    <location>
        <begin position="4"/>
        <end position="68"/>
    </location>
</feature>
<reference evidence="5" key="1">
    <citation type="submission" date="2013-11" db="EMBL/GenBank/DDBJ databases">
        <authorList>
            <person name="Hoang H.T."/>
            <person name="Killian M.L."/>
            <person name="Madson D.M."/>
            <person name="Arruda P.H.E."/>
            <person name="Sun D."/>
            <person name="Schwartz K.J."/>
            <person name="Yoon K."/>
        </authorList>
    </citation>
    <scope>NUCLEOTIDE SEQUENCE [LARGE SCALE GENOMIC DNA]</scope>
    <source>
        <strain evidence="5">CDK2</strain>
    </source>
</reference>
<feature type="compositionally biased region" description="Low complexity" evidence="1">
    <location>
        <begin position="206"/>
        <end position="222"/>
    </location>
</feature>
<organism evidence="4 5">
    <name type="scientific">Halolamina pelagica</name>
    <dbReference type="NCBI Taxonomy" id="699431"/>
    <lineage>
        <taxon>Archaea</taxon>
        <taxon>Methanobacteriati</taxon>
        <taxon>Methanobacteriota</taxon>
        <taxon>Stenosarchaea group</taxon>
        <taxon>Halobacteria</taxon>
        <taxon>Halobacteriales</taxon>
        <taxon>Haloferacaceae</taxon>
    </lineage>
</organism>
<dbReference type="Proteomes" id="UP000050535">
    <property type="component" value="Unassembled WGS sequence"/>
</dbReference>
<feature type="region of interest" description="Disordered" evidence="1">
    <location>
        <begin position="79"/>
        <end position="222"/>
    </location>
</feature>
<dbReference type="Pfam" id="PF00226">
    <property type="entry name" value="DnaJ"/>
    <property type="match status" value="1"/>
</dbReference>
<feature type="transmembrane region" description="Helical" evidence="2">
    <location>
        <begin position="353"/>
        <end position="372"/>
    </location>
</feature>
<dbReference type="Gene3D" id="1.10.287.110">
    <property type="entry name" value="DnaJ domain"/>
    <property type="match status" value="1"/>
</dbReference>
<dbReference type="SUPFAM" id="SSF46565">
    <property type="entry name" value="Chaperone J-domain"/>
    <property type="match status" value="1"/>
</dbReference>
<keyword evidence="2" id="KW-0472">Membrane</keyword>
<dbReference type="GO" id="GO:0005737">
    <property type="term" value="C:cytoplasm"/>
    <property type="evidence" value="ECO:0007669"/>
    <property type="project" value="TreeGrafter"/>
</dbReference>
<evidence type="ECO:0000256" key="2">
    <source>
        <dbReference type="SAM" id="Phobius"/>
    </source>
</evidence>
<feature type="compositionally biased region" description="Polar residues" evidence="1">
    <location>
        <begin position="177"/>
        <end position="202"/>
    </location>
</feature>
<evidence type="ECO:0000259" key="3">
    <source>
        <dbReference type="PROSITE" id="PS50076"/>
    </source>
</evidence>
<keyword evidence="2" id="KW-1133">Transmembrane helix</keyword>
<feature type="transmembrane region" description="Helical" evidence="2">
    <location>
        <begin position="300"/>
        <end position="321"/>
    </location>
</feature>
<feature type="transmembrane region" description="Helical" evidence="2">
    <location>
        <begin position="233"/>
        <end position="253"/>
    </location>
</feature>
<dbReference type="RefSeq" id="WP_054584022.1">
    <property type="nucleotide sequence ID" value="NZ_LGUC01000001.1"/>
</dbReference>
<evidence type="ECO:0000256" key="1">
    <source>
        <dbReference type="SAM" id="MobiDB-lite"/>
    </source>
</evidence>
<sequence length="382" mass="39781">MPADLYDVLGAADDAAAEEIKRAYRDRVREYHPDVNDHPDSDAQFKLIRTAHDVLSNPAERKTYDRLGHREYVEKNLDNLPPVSVFPDEELPDGVTAAETEPGTESSSTGRTTTDTASTTSTSTTSNSTTANTTSPTGGANSTRSDTRTGTDTAADRSSTGRRSDGSDTSATEAAGRSSTATTDATNQTSEQKSTTTGSDASSWEAATNSAQSATSSSTVPAGVRRRRGLKRWYGVVALSLFVYLGGLGVYALPRQAALRSAVADAVASPVSTLLGPFPLESPAAYLLTAVETMQAGTPALGGVLLAGAVLLPLVVLTTVGRFGRGAAWMYAVPSLGPAVTLAVWPVVAVPTWAALVGLILLPVLSGGGFLVDVGRYLRATR</sequence>
<dbReference type="PRINTS" id="PR00625">
    <property type="entry name" value="JDOMAIN"/>
</dbReference>
<dbReference type="SMART" id="SM00271">
    <property type="entry name" value="DnaJ"/>
    <property type="match status" value="1"/>
</dbReference>